<keyword evidence="1" id="KW-0645">Protease</keyword>
<sequence>MYKPKPFTFGGGMRFNTNNVSNKPPSRAASKKVRKRSAMRRLDSASRMRNTNNSNKATDSYKGGSNKPSSGYRMPGSSSLSRTSGKRASRIIIRETTDTLKEKQMRNGSSYKKNELPQNILRDIKPVDSLKDSINQMFNSSVKRPSGITTNPTSSLYGNSTGTSNFSSKIRVNRDSTEASTRAEEDYKKPEVVKKSKIEYGSTSNDYKPVYLSKVAGLPNIGNTCFMNSILQCLFASPGLNEYFLKDAHEDELNTKSKTKGRLAEAYASLVKSAKSGSVSRMAVSDFKSLVGRFNSQFIGYGQQDSQEFLRFALDGLSADLNRITKKQKYKELKFAKETKHEQAEAWWKYFLGREDSHITDMFQGQLVSITECHLCGHQSLAFDSFMDLSLSIPEDRSRSLYSRTSSVTLEKCLNEFTSEEKFDKDCGYKCEKCKKTTEITKRMRIYRFPPLLCIHLKRFHYSSWRRDKINTSVKFPIKDLDLEPYSDNEEISSSKMTYHLYGISHHSGYMSGGHYVADTKNVPGDKKWYHCDDSFVSKVTEPSNSGSSPYVLFYYRSDLEKTSSKI</sequence>
<accession>A0AAD1X4G8</accession>
<keyword evidence="1" id="KW-0378">Hydrolase</keyword>
<dbReference type="PROSITE" id="PS00973">
    <property type="entry name" value="USP_2"/>
    <property type="match status" value="1"/>
</dbReference>
<organism evidence="4 5">
    <name type="scientific">Euplotes crassus</name>
    <dbReference type="NCBI Taxonomy" id="5936"/>
    <lineage>
        <taxon>Eukaryota</taxon>
        <taxon>Sar</taxon>
        <taxon>Alveolata</taxon>
        <taxon>Ciliophora</taxon>
        <taxon>Intramacronucleata</taxon>
        <taxon>Spirotrichea</taxon>
        <taxon>Hypotrichia</taxon>
        <taxon>Euplotida</taxon>
        <taxon>Euplotidae</taxon>
        <taxon>Moneuplotes</taxon>
    </lineage>
</organism>
<evidence type="ECO:0000313" key="4">
    <source>
        <dbReference type="EMBL" id="CAI2360389.1"/>
    </source>
</evidence>
<dbReference type="Proteomes" id="UP001295684">
    <property type="component" value="Unassembled WGS sequence"/>
</dbReference>
<dbReference type="Pfam" id="PF00443">
    <property type="entry name" value="UCH"/>
    <property type="match status" value="1"/>
</dbReference>
<dbReference type="EMBL" id="CAMPGE010001595">
    <property type="protein sequence ID" value="CAI2360389.1"/>
    <property type="molecule type" value="Genomic_DNA"/>
</dbReference>
<dbReference type="SUPFAM" id="SSF54001">
    <property type="entry name" value="Cysteine proteinases"/>
    <property type="match status" value="1"/>
</dbReference>
<reference evidence="4" key="1">
    <citation type="submission" date="2023-07" db="EMBL/GenBank/DDBJ databases">
        <authorList>
            <consortium name="AG Swart"/>
            <person name="Singh M."/>
            <person name="Singh A."/>
            <person name="Seah K."/>
            <person name="Emmerich C."/>
        </authorList>
    </citation>
    <scope>NUCLEOTIDE SEQUENCE</scope>
    <source>
        <strain evidence="4">DP1</strain>
    </source>
</reference>
<evidence type="ECO:0000313" key="5">
    <source>
        <dbReference type="Proteomes" id="UP001295684"/>
    </source>
</evidence>
<feature type="compositionally biased region" description="Basic residues" evidence="2">
    <location>
        <begin position="29"/>
        <end position="39"/>
    </location>
</feature>
<evidence type="ECO:0000256" key="2">
    <source>
        <dbReference type="SAM" id="MobiDB-lite"/>
    </source>
</evidence>
<proteinExistence type="inferred from homology"/>
<feature type="compositionally biased region" description="Basic and acidic residues" evidence="2">
    <location>
        <begin position="172"/>
        <end position="184"/>
    </location>
</feature>
<dbReference type="PROSITE" id="PS50235">
    <property type="entry name" value="USP_3"/>
    <property type="match status" value="1"/>
</dbReference>
<protein>
    <recommendedName>
        <fullName evidence="1">Ubiquitin carboxyl-terminal hydrolase</fullName>
        <ecNumber evidence="1">3.4.19.12</ecNumber>
    </recommendedName>
</protein>
<dbReference type="CDD" id="cd02674">
    <property type="entry name" value="Peptidase_C19R"/>
    <property type="match status" value="1"/>
</dbReference>
<feature type="domain" description="USP" evidence="3">
    <location>
        <begin position="216"/>
        <end position="558"/>
    </location>
</feature>
<dbReference type="GO" id="GO:0006508">
    <property type="term" value="P:proteolysis"/>
    <property type="evidence" value="ECO:0007669"/>
    <property type="project" value="UniProtKB-KW"/>
</dbReference>
<dbReference type="AlphaFoldDB" id="A0AAD1X4G8"/>
<keyword evidence="5" id="KW-1185">Reference proteome</keyword>
<keyword evidence="1" id="KW-0788">Thiol protease</keyword>
<dbReference type="InterPro" id="IPR038765">
    <property type="entry name" value="Papain-like_cys_pep_sf"/>
</dbReference>
<dbReference type="InterPro" id="IPR050185">
    <property type="entry name" value="Ub_carboxyl-term_hydrolase"/>
</dbReference>
<evidence type="ECO:0000259" key="3">
    <source>
        <dbReference type="PROSITE" id="PS50235"/>
    </source>
</evidence>
<feature type="region of interest" description="Disordered" evidence="2">
    <location>
        <begin position="1"/>
        <end position="88"/>
    </location>
</feature>
<dbReference type="GO" id="GO:0004843">
    <property type="term" value="F:cysteine-type deubiquitinase activity"/>
    <property type="evidence" value="ECO:0007669"/>
    <property type="project" value="UniProtKB-UniRule"/>
</dbReference>
<feature type="compositionally biased region" description="Polar residues" evidence="2">
    <location>
        <begin position="47"/>
        <end position="58"/>
    </location>
</feature>
<dbReference type="PANTHER" id="PTHR21646:SF23">
    <property type="entry name" value="UBIQUITIN CARBOXYL-TERMINAL HYDROLASE USP2"/>
    <property type="match status" value="1"/>
</dbReference>
<feature type="compositionally biased region" description="Polar residues" evidence="2">
    <location>
        <begin position="141"/>
        <end position="170"/>
    </location>
</feature>
<dbReference type="PANTHER" id="PTHR21646">
    <property type="entry name" value="UBIQUITIN CARBOXYL-TERMINAL HYDROLASE"/>
    <property type="match status" value="1"/>
</dbReference>
<comment type="caution">
    <text evidence="4">The sequence shown here is derived from an EMBL/GenBank/DDBJ whole genome shotgun (WGS) entry which is preliminary data.</text>
</comment>
<dbReference type="InterPro" id="IPR018200">
    <property type="entry name" value="USP_CS"/>
</dbReference>
<keyword evidence="1" id="KW-0833">Ubl conjugation pathway</keyword>
<dbReference type="EC" id="3.4.19.12" evidence="1"/>
<dbReference type="InterPro" id="IPR028889">
    <property type="entry name" value="USP"/>
</dbReference>
<gene>
    <name evidence="4" type="ORF">ECRASSUSDP1_LOCUS1691</name>
</gene>
<dbReference type="InterPro" id="IPR001394">
    <property type="entry name" value="Peptidase_C19_UCH"/>
</dbReference>
<comment type="similarity">
    <text evidence="1">Belongs to the peptidase C19 family.</text>
</comment>
<dbReference type="GO" id="GO:0016579">
    <property type="term" value="P:protein deubiquitination"/>
    <property type="evidence" value="ECO:0007669"/>
    <property type="project" value="InterPro"/>
</dbReference>
<evidence type="ECO:0000256" key="1">
    <source>
        <dbReference type="RuleBase" id="RU366025"/>
    </source>
</evidence>
<name>A0AAD1X4G8_EUPCR</name>
<comment type="catalytic activity">
    <reaction evidence="1">
        <text>Thiol-dependent hydrolysis of ester, thioester, amide, peptide and isopeptide bonds formed by the C-terminal Gly of ubiquitin (a 76-residue protein attached to proteins as an intracellular targeting signal).</text>
        <dbReference type="EC" id="3.4.19.12"/>
    </reaction>
</comment>
<feature type="region of interest" description="Disordered" evidence="2">
    <location>
        <begin position="141"/>
        <end position="184"/>
    </location>
</feature>
<feature type="compositionally biased region" description="Polar residues" evidence="2">
    <location>
        <begin position="15"/>
        <end position="24"/>
    </location>
</feature>
<dbReference type="PROSITE" id="PS00972">
    <property type="entry name" value="USP_1"/>
    <property type="match status" value="1"/>
</dbReference>
<dbReference type="Gene3D" id="3.90.70.10">
    <property type="entry name" value="Cysteine proteinases"/>
    <property type="match status" value="1"/>
</dbReference>